<organism evidence="2 3">
    <name type="scientific">Ramlibacter alkalitolerans</name>
    <dbReference type="NCBI Taxonomy" id="2039631"/>
    <lineage>
        <taxon>Bacteria</taxon>
        <taxon>Pseudomonadati</taxon>
        <taxon>Pseudomonadota</taxon>
        <taxon>Betaproteobacteria</taxon>
        <taxon>Burkholderiales</taxon>
        <taxon>Comamonadaceae</taxon>
        <taxon>Ramlibacter</taxon>
    </lineage>
</organism>
<accession>A0ABS1JWE2</accession>
<dbReference type="RefSeq" id="WP_201693267.1">
    <property type="nucleotide sequence ID" value="NZ_JAEQND010000020.1"/>
</dbReference>
<feature type="signal peptide" evidence="1">
    <location>
        <begin position="1"/>
        <end position="23"/>
    </location>
</feature>
<evidence type="ECO:0000313" key="3">
    <source>
        <dbReference type="Proteomes" id="UP000622707"/>
    </source>
</evidence>
<name>A0ABS1JWE2_9BURK</name>
<comment type="caution">
    <text evidence="2">The sequence shown here is derived from an EMBL/GenBank/DDBJ whole genome shotgun (WGS) entry which is preliminary data.</text>
</comment>
<feature type="chain" id="PRO_5046856990" description="Transmembrane protein" evidence="1">
    <location>
        <begin position="24"/>
        <end position="121"/>
    </location>
</feature>
<evidence type="ECO:0000256" key="1">
    <source>
        <dbReference type="SAM" id="SignalP"/>
    </source>
</evidence>
<dbReference type="Proteomes" id="UP000622707">
    <property type="component" value="Unassembled WGS sequence"/>
</dbReference>
<keyword evidence="1" id="KW-0732">Signal</keyword>
<proteinExistence type="predicted"/>
<evidence type="ECO:0000313" key="2">
    <source>
        <dbReference type="EMBL" id="MBL0428635.1"/>
    </source>
</evidence>
<evidence type="ECO:0008006" key="4">
    <source>
        <dbReference type="Google" id="ProtNLM"/>
    </source>
</evidence>
<sequence>MKTRFVAVAVAATLGLGSVSAFARDNHRDHAARQAWQHQRAEPARGHWAQNNRYVAPRYYGPAYRDRRDDGDVVGALVLGALAGALVGQASNAYSYTPPPPAVYYPPPATYYNPGYGYYGY</sequence>
<gene>
    <name evidence="2" type="ORF">JI746_26245</name>
</gene>
<reference evidence="2 3" key="1">
    <citation type="journal article" date="2017" name="Int. J. Syst. Evol. Microbiol.">
        <title>Ramlibacter alkalitolerans sp. nov., alkali-tolerant bacterium isolated from soil of ginseng.</title>
        <authorList>
            <person name="Lee D.H."/>
            <person name="Cha C.J."/>
        </authorList>
    </citation>
    <scope>NUCLEOTIDE SEQUENCE [LARGE SCALE GENOMIC DNA]</scope>
    <source>
        <strain evidence="2 3">KACC 19305</strain>
    </source>
</reference>
<dbReference type="EMBL" id="JAEQND010000020">
    <property type="protein sequence ID" value="MBL0428635.1"/>
    <property type="molecule type" value="Genomic_DNA"/>
</dbReference>
<keyword evidence="3" id="KW-1185">Reference proteome</keyword>
<protein>
    <recommendedName>
        <fullName evidence="4">Transmembrane protein</fullName>
    </recommendedName>
</protein>